<accession>A0ABC8TLX7</accession>
<evidence type="ECO:0000313" key="2">
    <source>
        <dbReference type="EMBL" id="CAK9170460.1"/>
    </source>
</evidence>
<dbReference type="Proteomes" id="UP001642360">
    <property type="component" value="Unassembled WGS sequence"/>
</dbReference>
<feature type="compositionally biased region" description="Basic and acidic residues" evidence="1">
    <location>
        <begin position="42"/>
        <end position="55"/>
    </location>
</feature>
<reference evidence="2 3" key="1">
    <citation type="submission" date="2024-02" db="EMBL/GenBank/DDBJ databases">
        <authorList>
            <person name="Vignale AGUSTIN F."/>
            <person name="Sosa J E."/>
            <person name="Modenutti C."/>
        </authorList>
    </citation>
    <scope>NUCLEOTIDE SEQUENCE [LARGE SCALE GENOMIC DNA]</scope>
</reference>
<evidence type="ECO:0000256" key="1">
    <source>
        <dbReference type="SAM" id="MobiDB-lite"/>
    </source>
</evidence>
<feature type="region of interest" description="Disordered" evidence="1">
    <location>
        <begin position="25"/>
        <end position="55"/>
    </location>
</feature>
<keyword evidence="3" id="KW-1185">Reference proteome</keyword>
<protein>
    <recommendedName>
        <fullName evidence="4">Transposase</fullName>
    </recommendedName>
</protein>
<proteinExistence type="predicted"/>
<organism evidence="2 3">
    <name type="scientific">Ilex paraguariensis</name>
    <name type="common">yerba mate</name>
    <dbReference type="NCBI Taxonomy" id="185542"/>
    <lineage>
        <taxon>Eukaryota</taxon>
        <taxon>Viridiplantae</taxon>
        <taxon>Streptophyta</taxon>
        <taxon>Embryophyta</taxon>
        <taxon>Tracheophyta</taxon>
        <taxon>Spermatophyta</taxon>
        <taxon>Magnoliopsida</taxon>
        <taxon>eudicotyledons</taxon>
        <taxon>Gunneridae</taxon>
        <taxon>Pentapetalae</taxon>
        <taxon>asterids</taxon>
        <taxon>campanulids</taxon>
        <taxon>Aquifoliales</taxon>
        <taxon>Aquifoliaceae</taxon>
        <taxon>Ilex</taxon>
    </lineage>
</organism>
<dbReference type="EMBL" id="CAUOFW020005502">
    <property type="protein sequence ID" value="CAK9170460.1"/>
    <property type="molecule type" value="Genomic_DNA"/>
</dbReference>
<name>A0ABC8TLX7_9AQUA</name>
<comment type="caution">
    <text evidence="2">The sequence shown here is derived from an EMBL/GenBank/DDBJ whole genome shotgun (WGS) entry which is preliminary data.</text>
</comment>
<dbReference type="AlphaFoldDB" id="A0ABC8TLX7"/>
<sequence length="55" mass="6387">MAYRGILISDMASDYSSFILDQASQNTENQKTHQRKLQNHIGEVHAQHKKKTEMQ</sequence>
<gene>
    <name evidence="2" type="ORF">ILEXP_LOCUS39957</name>
</gene>
<evidence type="ECO:0008006" key="4">
    <source>
        <dbReference type="Google" id="ProtNLM"/>
    </source>
</evidence>
<evidence type="ECO:0000313" key="3">
    <source>
        <dbReference type="Proteomes" id="UP001642360"/>
    </source>
</evidence>